<name>A0ABP0QFV4_9DINO</name>
<dbReference type="EMBL" id="CAXAMN010024473">
    <property type="protein sequence ID" value="CAK9087119.1"/>
    <property type="molecule type" value="Genomic_DNA"/>
</dbReference>
<organism evidence="2 3">
    <name type="scientific">Durusdinium trenchii</name>
    <dbReference type="NCBI Taxonomy" id="1381693"/>
    <lineage>
        <taxon>Eukaryota</taxon>
        <taxon>Sar</taxon>
        <taxon>Alveolata</taxon>
        <taxon>Dinophyceae</taxon>
        <taxon>Suessiales</taxon>
        <taxon>Symbiodiniaceae</taxon>
        <taxon>Durusdinium</taxon>
    </lineage>
</organism>
<comment type="caution">
    <text evidence="2">The sequence shown here is derived from an EMBL/GenBank/DDBJ whole genome shotgun (WGS) entry which is preliminary data.</text>
</comment>
<evidence type="ECO:0000256" key="1">
    <source>
        <dbReference type="SAM" id="MobiDB-lite"/>
    </source>
</evidence>
<sequence length="383" mass="42925">MSVVDSIIQKKEAEGKVSVHPDDPNVCVDLGQKTEEESALTTTVANVMKAAAKLLQAAGKMDGLNLEEDGAAMGIPPPPPPPPEGDATYRNPAISSIEMAATGDAQGSWSGQAMASDTLSLGATQLQDTYLDGYLENARQAVQLTKPKGGRKKAPSRRQLWLTRALELPLRLKVNITRHPVRFWSHKESKVEWMDLPMLLPEDLLQAFWRRGFPVLQSKAQASKALTKWLEVRALQHASRADASEADRVMCICICSYSAMIRLMKHADHIFTQQQALTFKDLVLRHLNSYTWLHKRGMEIRNKHEPGKHCYILMPKMHHLYHLAMDTALHRLNPVSHQLMSAESFIGIVGRISRACHRSSLSLRTLERYLCKLYIKIKDLEAG</sequence>
<protein>
    <submittedName>
        <fullName evidence="2">Uncharacterized protein</fullName>
    </submittedName>
</protein>
<feature type="compositionally biased region" description="Pro residues" evidence="1">
    <location>
        <begin position="75"/>
        <end position="84"/>
    </location>
</feature>
<dbReference type="Proteomes" id="UP001642484">
    <property type="component" value="Unassembled WGS sequence"/>
</dbReference>
<evidence type="ECO:0000313" key="3">
    <source>
        <dbReference type="Proteomes" id="UP001642484"/>
    </source>
</evidence>
<proteinExistence type="predicted"/>
<reference evidence="2 3" key="1">
    <citation type="submission" date="2024-02" db="EMBL/GenBank/DDBJ databases">
        <authorList>
            <person name="Chen Y."/>
            <person name="Shah S."/>
            <person name="Dougan E. K."/>
            <person name="Thang M."/>
            <person name="Chan C."/>
        </authorList>
    </citation>
    <scope>NUCLEOTIDE SEQUENCE [LARGE SCALE GENOMIC DNA]</scope>
</reference>
<accession>A0ABP0QFV4</accession>
<feature type="region of interest" description="Disordered" evidence="1">
    <location>
        <begin position="68"/>
        <end position="90"/>
    </location>
</feature>
<gene>
    <name evidence="2" type="ORF">CCMP2556_LOCUS42155</name>
</gene>
<keyword evidence="3" id="KW-1185">Reference proteome</keyword>
<evidence type="ECO:0000313" key="2">
    <source>
        <dbReference type="EMBL" id="CAK9087119.1"/>
    </source>
</evidence>